<reference evidence="1" key="1">
    <citation type="submission" date="2020-04" db="EMBL/GenBank/DDBJ databases">
        <authorList>
            <person name="Chiriac C."/>
            <person name="Salcher M."/>
            <person name="Ghai R."/>
            <person name="Kavagutti S V."/>
        </authorList>
    </citation>
    <scope>NUCLEOTIDE SEQUENCE</scope>
</reference>
<organism evidence="1">
    <name type="scientific">uncultured Caudovirales phage</name>
    <dbReference type="NCBI Taxonomy" id="2100421"/>
    <lineage>
        <taxon>Viruses</taxon>
        <taxon>Duplodnaviria</taxon>
        <taxon>Heunggongvirae</taxon>
        <taxon>Uroviricota</taxon>
        <taxon>Caudoviricetes</taxon>
        <taxon>Peduoviridae</taxon>
        <taxon>Maltschvirus</taxon>
        <taxon>Maltschvirus maltsch</taxon>
    </lineage>
</organism>
<evidence type="ECO:0000313" key="1">
    <source>
        <dbReference type="EMBL" id="CAB4153764.1"/>
    </source>
</evidence>
<proteinExistence type="predicted"/>
<gene>
    <name evidence="1" type="ORF">UFOVP641_24</name>
</gene>
<accession>A0A6J5N3V8</accession>
<name>A0A6J5N3V8_9CAUD</name>
<dbReference type="EMBL" id="LR796604">
    <property type="protein sequence ID" value="CAB4153764.1"/>
    <property type="molecule type" value="Genomic_DNA"/>
</dbReference>
<protein>
    <submittedName>
        <fullName evidence="1">Uncharacterized protein</fullName>
    </submittedName>
</protein>
<sequence length="102" mass="12261">MSPEHLTNLFCKKRGIKAEDLARHKQIDDVMLLLHINEEFRPEFNLSEQASWGAIWDWTYHKKFPLKAKHKIKLELICIQALNRRKDKLKKIEKIKQLRQTV</sequence>